<reference evidence="2" key="3">
    <citation type="submission" date="2011-03" db="EMBL/GenBank/DDBJ databases">
        <title>Annotation of Magnaporthe poae ATCC 64411.</title>
        <authorList>
            <person name="Ma L.-J."/>
            <person name="Dead R."/>
            <person name="Young S.K."/>
            <person name="Zeng Q."/>
            <person name="Gargeya S."/>
            <person name="Fitzgerald M."/>
            <person name="Haas B."/>
            <person name="Abouelleil A."/>
            <person name="Alvarado L."/>
            <person name="Arachchi H.M."/>
            <person name="Berlin A."/>
            <person name="Brown A."/>
            <person name="Chapman S.B."/>
            <person name="Chen Z."/>
            <person name="Dunbar C."/>
            <person name="Freedman E."/>
            <person name="Gearin G."/>
            <person name="Gellesch M."/>
            <person name="Goldberg J."/>
            <person name="Griggs A."/>
            <person name="Gujja S."/>
            <person name="Heiman D."/>
            <person name="Howarth C."/>
            <person name="Larson L."/>
            <person name="Lui A."/>
            <person name="MacDonald P.J.P."/>
            <person name="Mehta T."/>
            <person name="Montmayeur A."/>
            <person name="Murphy C."/>
            <person name="Neiman D."/>
            <person name="Pearson M."/>
            <person name="Priest M."/>
            <person name="Roberts A."/>
            <person name="Saif S."/>
            <person name="Shea T."/>
            <person name="Shenoy N."/>
            <person name="Sisk P."/>
            <person name="Stolte C."/>
            <person name="Sykes S."/>
            <person name="Yandava C."/>
            <person name="Wortman J."/>
            <person name="Nusbaum C."/>
            <person name="Birren B."/>
        </authorList>
    </citation>
    <scope>NUCLEOTIDE SEQUENCE</scope>
    <source>
        <strain evidence="2">ATCC 64411</strain>
    </source>
</reference>
<feature type="region of interest" description="Disordered" evidence="1">
    <location>
        <begin position="190"/>
        <end position="210"/>
    </location>
</feature>
<dbReference type="EMBL" id="GL876973">
    <property type="protein sequence ID" value="KLU89784.1"/>
    <property type="molecule type" value="Genomic_DNA"/>
</dbReference>
<reference evidence="4" key="1">
    <citation type="submission" date="2010-05" db="EMBL/GenBank/DDBJ databases">
        <title>The genome sequence of Magnaporthe poae strain ATCC 64411.</title>
        <authorList>
            <person name="Ma L.-J."/>
            <person name="Dead R."/>
            <person name="Young S."/>
            <person name="Zeng Q."/>
            <person name="Koehrsen M."/>
            <person name="Alvarado L."/>
            <person name="Berlin A."/>
            <person name="Chapman S.B."/>
            <person name="Chen Z."/>
            <person name="Freedman E."/>
            <person name="Gellesch M."/>
            <person name="Goldberg J."/>
            <person name="Griggs A."/>
            <person name="Gujja S."/>
            <person name="Heilman E.R."/>
            <person name="Heiman D."/>
            <person name="Hepburn T."/>
            <person name="Howarth C."/>
            <person name="Jen D."/>
            <person name="Larson L."/>
            <person name="Mehta T."/>
            <person name="Neiman D."/>
            <person name="Pearson M."/>
            <person name="Roberts A."/>
            <person name="Saif S."/>
            <person name="Shea T."/>
            <person name="Shenoy N."/>
            <person name="Sisk P."/>
            <person name="Stolte C."/>
            <person name="Sykes S."/>
            <person name="Walk T."/>
            <person name="White J."/>
            <person name="Yandava C."/>
            <person name="Haas B."/>
            <person name="Nusbaum C."/>
            <person name="Birren B."/>
        </authorList>
    </citation>
    <scope>NUCLEOTIDE SEQUENCE [LARGE SCALE GENOMIC DNA]</scope>
    <source>
        <strain evidence="4">ATCC 64411 / 73-15</strain>
    </source>
</reference>
<keyword evidence="4" id="KW-1185">Reference proteome</keyword>
<evidence type="ECO:0000313" key="3">
    <source>
        <dbReference type="EnsemblFungi" id="MAPG_08753T0"/>
    </source>
</evidence>
<sequence length="237" mass="25785">MFAVLAVPTKREDRPPAVFRGTSGEILLLPHHTDCREASPAFRSHQRSVATDPWPTRLQKNGNHPIFRSITAGNSEAARQDASIAAHAPAQTMSVERLTCAALPGGQLVLAVRAMDGPAERAVSMRCLEHRQPGPILHKKGARRDMIHSTRTRANAAYNRSDKPRDGSAVGGGVLGGRMQRHRFALLCHGHPSRGGQESVTRGRPPQQANRLRHIGCQTTVRGSTRLYRGGNPTSPF</sequence>
<dbReference type="EnsemblFungi" id="MAPG_08753T0">
    <property type="protein sequence ID" value="MAPG_08753T0"/>
    <property type="gene ID" value="MAPG_08753"/>
</dbReference>
<evidence type="ECO:0000313" key="2">
    <source>
        <dbReference type="EMBL" id="KLU89784.1"/>
    </source>
</evidence>
<organism evidence="3 4">
    <name type="scientific">Magnaporthiopsis poae (strain ATCC 64411 / 73-15)</name>
    <name type="common">Kentucky bluegrass fungus</name>
    <name type="synonym">Magnaporthe poae</name>
    <dbReference type="NCBI Taxonomy" id="644358"/>
    <lineage>
        <taxon>Eukaryota</taxon>
        <taxon>Fungi</taxon>
        <taxon>Dikarya</taxon>
        <taxon>Ascomycota</taxon>
        <taxon>Pezizomycotina</taxon>
        <taxon>Sordariomycetes</taxon>
        <taxon>Sordariomycetidae</taxon>
        <taxon>Magnaporthales</taxon>
        <taxon>Magnaporthaceae</taxon>
        <taxon>Magnaporthiopsis</taxon>
    </lineage>
</organism>
<dbReference type="EMBL" id="ADBL01002129">
    <property type="status" value="NOT_ANNOTATED_CDS"/>
    <property type="molecule type" value="Genomic_DNA"/>
</dbReference>
<reference evidence="3" key="5">
    <citation type="submission" date="2015-06" db="UniProtKB">
        <authorList>
            <consortium name="EnsemblFungi"/>
        </authorList>
    </citation>
    <scope>IDENTIFICATION</scope>
    <source>
        <strain evidence="3">ATCC 64411</strain>
    </source>
</reference>
<dbReference type="Proteomes" id="UP000011715">
    <property type="component" value="Unassembled WGS sequence"/>
</dbReference>
<evidence type="ECO:0000313" key="4">
    <source>
        <dbReference type="Proteomes" id="UP000011715"/>
    </source>
</evidence>
<name>A0A0C4E863_MAGP6</name>
<protein>
    <submittedName>
        <fullName evidence="2 3">Uncharacterized protein</fullName>
    </submittedName>
</protein>
<dbReference type="AlphaFoldDB" id="A0A0C4E863"/>
<evidence type="ECO:0000256" key="1">
    <source>
        <dbReference type="SAM" id="MobiDB-lite"/>
    </source>
</evidence>
<accession>A0A0C4E863</accession>
<reference evidence="3" key="4">
    <citation type="journal article" date="2015" name="G3 (Bethesda)">
        <title>Genome sequences of three phytopathogenic species of the Magnaporthaceae family of fungi.</title>
        <authorList>
            <person name="Okagaki L.H."/>
            <person name="Nunes C.C."/>
            <person name="Sailsbery J."/>
            <person name="Clay B."/>
            <person name="Brown D."/>
            <person name="John T."/>
            <person name="Oh Y."/>
            <person name="Young N."/>
            <person name="Fitzgerald M."/>
            <person name="Haas B.J."/>
            <person name="Zeng Q."/>
            <person name="Young S."/>
            <person name="Adiconis X."/>
            <person name="Fan L."/>
            <person name="Levin J.Z."/>
            <person name="Mitchell T.K."/>
            <person name="Okubara P.A."/>
            <person name="Farman M.L."/>
            <person name="Kohn L.M."/>
            <person name="Birren B."/>
            <person name="Ma L.-J."/>
            <person name="Dean R.A."/>
        </authorList>
    </citation>
    <scope>NUCLEOTIDE SEQUENCE</scope>
    <source>
        <strain evidence="3">ATCC 64411 / 73-15</strain>
    </source>
</reference>
<reference evidence="2" key="2">
    <citation type="submission" date="2010-05" db="EMBL/GenBank/DDBJ databases">
        <title>The Genome Sequence of Magnaporthe poae strain ATCC 64411.</title>
        <authorList>
            <consortium name="The Broad Institute Genome Sequencing Platform"/>
            <consortium name="Broad Institute Genome Sequencing Center for Infectious Disease"/>
            <person name="Ma L.-J."/>
            <person name="Dead R."/>
            <person name="Young S."/>
            <person name="Zeng Q."/>
            <person name="Koehrsen M."/>
            <person name="Alvarado L."/>
            <person name="Berlin A."/>
            <person name="Chapman S.B."/>
            <person name="Chen Z."/>
            <person name="Freedman E."/>
            <person name="Gellesch M."/>
            <person name="Goldberg J."/>
            <person name="Griggs A."/>
            <person name="Gujja S."/>
            <person name="Heilman E.R."/>
            <person name="Heiman D."/>
            <person name="Hepburn T."/>
            <person name="Howarth C."/>
            <person name="Jen D."/>
            <person name="Larson L."/>
            <person name="Mehta T."/>
            <person name="Neiman D."/>
            <person name="Pearson M."/>
            <person name="Roberts A."/>
            <person name="Saif S."/>
            <person name="Shea T."/>
            <person name="Shenoy N."/>
            <person name="Sisk P."/>
            <person name="Stolte C."/>
            <person name="Sykes S."/>
            <person name="Walk T."/>
            <person name="White J."/>
            <person name="Yandava C."/>
            <person name="Haas B."/>
            <person name="Nusbaum C."/>
            <person name="Birren B."/>
        </authorList>
    </citation>
    <scope>NUCLEOTIDE SEQUENCE</scope>
    <source>
        <strain evidence="2">ATCC 64411</strain>
    </source>
</reference>
<dbReference type="VEuPathDB" id="FungiDB:MAPG_08753"/>
<proteinExistence type="predicted"/>
<gene>
    <name evidence="2" type="ORF">MAPG_08753</name>
</gene>